<protein>
    <recommendedName>
        <fullName evidence="3">Sulfotransferase domain-containing protein</fullName>
    </recommendedName>
</protein>
<keyword evidence="1" id="KW-0808">Transferase</keyword>
<evidence type="ECO:0000256" key="1">
    <source>
        <dbReference type="ARBA" id="ARBA00022679"/>
    </source>
</evidence>
<dbReference type="KEGG" id="ptan:CRYO30217_01055"/>
<dbReference type="PANTHER" id="PTHR10605:SF56">
    <property type="entry name" value="BIFUNCTIONAL HEPARAN SULFATE N-DEACETYLASE_N-SULFOTRANSFERASE"/>
    <property type="match status" value="1"/>
</dbReference>
<reference evidence="4" key="1">
    <citation type="submission" date="2021-04" db="EMBL/GenBank/DDBJ databases">
        <authorList>
            <person name="Rodrigo-Torres L."/>
            <person name="Arahal R. D."/>
            <person name="Lucena T."/>
        </authorList>
    </citation>
    <scope>NUCLEOTIDE SEQUENCE</scope>
    <source>
        <strain evidence="4">AS29M-1</strain>
    </source>
</reference>
<dbReference type="AlphaFoldDB" id="A0A916JL16"/>
<accession>A0A916JL16</accession>
<evidence type="ECO:0000313" key="4">
    <source>
        <dbReference type="EMBL" id="CAG5079765.1"/>
    </source>
</evidence>
<dbReference type="SUPFAM" id="SSF52540">
    <property type="entry name" value="P-loop containing nucleoside triphosphate hydrolases"/>
    <property type="match status" value="1"/>
</dbReference>
<dbReference type="Pfam" id="PF00685">
    <property type="entry name" value="Sulfotransfer_1"/>
    <property type="match status" value="1"/>
</dbReference>
<keyword evidence="5" id="KW-1185">Reference proteome</keyword>
<organism evidence="4 5">
    <name type="scientific">Parvicella tangerina</name>
    <dbReference type="NCBI Taxonomy" id="2829795"/>
    <lineage>
        <taxon>Bacteria</taxon>
        <taxon>Pseudomonadati</taxon>
        <taxon>Bacteroidota</taxon>
        <taxon>Flavobacteriia</taxon>
        <taxon>Flavobacteriales</taxon>
        <taxon>Parvicellaceae</taxon>
        <taxon>Parvicella</taxon>
    </lineage>
</organism>
<dbReference type="InterPro" id="IPR037359">
    <property type="entry name" value="NST/OST"/>
</dbReference>
<dbReference type="InterPro" id="IPR027417">
    <property type="entry name" value="P-loop_NTPase"/>
</dbReference>
<gene>
    <name evidence="4" type="ORF">CRYO30217_01055</name>
</gene>
<keyword evidence="2" id="KW-0325">Glycoprotein</keyword>
<evidence type="ECO:0000256" key="2">
    <source>
        <dbReference type="ARBA" id="ARBA00023180"/>
    </source>
</evidence>
<dbReference type="InterPro" id="IPR000863">
    <property type="entry name" value="Sulfotransferase_dom"/>
</dbReference>
<dbReference type="RefSeq" id="WP_258541274.1">
    <property type="nucleotide sequence ID" value="NZ_OU015584.1"/>
</dbReference>
<dbReference type="Proteomes" id="UP000683507">
    <property type="component" value="Chromosome"/>
</dbReference>
<proteinExistence type="predicted"/>
<dbReference type="Gene3D" id="3.40.50.300">
    <property type="entry name" value="P-loop containing nucleotide triphosphate hydrolases"/>
    <property type="match status" value="1"/>
</dbReference>
<dbReference type="PANTHER" id="PTHR10605">
    <property type="entry name" value="HEPARAN SULFATE SULFOTRANSFERASE"/>
    <property type="match status" value="1"/>
</dbReference>
<feature type="domain" description="Sulfotransferase" evidence="3">
    <location>
        <begin position="10"/>
        <end position="197"/>
    </location>
</feature>
<name>A0A916JL16_9FLAO</name>
<evidence type="ECO:0000259" key="3">
    <source>
        <dbReference type="Pfam" id="PF00685"/>
    </source>
</evidence>
<sequence>MSNERNILPNLIIGGSPKCGTSSLFYWLKDHPEICASNIKETGFLLDKVWSFNEVNYITHGLEGYSRLFPSYRGEKIIMEATPGYLLQEKIPFECLAQFKEMPKVVFIFRKPSQRIFSDYNFQKNSQKEISDDMSFDDFLKSRRGEISRDTTRYAKYLKNWQKKIGAENVHVYILEELKKSPKKFLIELSKDLEIDAAFWEEYSFDVKNKTVNISNMGFHMKLLKLSNLVPSFVKKSKLKNIYYKLNSKKAAAPVDYSKQKQLIDQEFVPEVEELEELLGRKIEVWK</sequence>
<evidence type="ECO:0000313" key="5">
    <source>
        <dbReference type="Proteomes" id="UP000683507"/>
    </source>
</evidence>
<dbReference type="GO" id="GO:0008146">
    <property type="term" value="F:sulfotransferase activity"/>
    <property type="evidence" value="ECO:0007669"/>
    <property type="project" value="InterPro"/>
</dbReference>
<dbReference type="EMBL" id="OU015584">
    <property type="protein sequence ID" value="CAG5079765.1"/>
    <property type="molecule type" value="Genomic_DNA"/>
</dbReference>